<dbReference type="PIRSF" id="PIRSF019422">
    <property type="entry name" value="MltA"/>
    <property type="match status" value="1"/>
</dbReference>
<feature type="region of interest" description="Disordered" evidence="5">
    <location>
        <begin position="8"/>
        <end position="35"/>
    </location>
</feature>
<keyword evidence="3 4" id="KW-0961">Cell wall biogenesis/degradation</keyword>
<dbReference type="InterPro" id="IPR010611">
    <property type="entry name" value="3D_dom"/>
</dbReference>
<reference evidence="7 8" key="1">
    <citation type="submission" date="2022-07" db="EMBL/GenBank/DDBJ databases">
        <title>Methylomonas rivi sp. nov., Methylomonas rosea sp. nov., Methylomonas aureus sp. nov. and Methylomonas subterranea sp. nov., four novel methanotrophs isolated from a freshwater creek and the deep terrestrial subsurface.</title>
        <authorList>
            <person name="Abin C."/>
            <person name="Sankaranarayanan K."/>
            <person name="Garner C."/>
            <person name="Sindelar R."/>
            <person name="Kotary K."/>
            <person name="Garner R."/>
            <person name="Barclay S."/>
            <person name="Lawson P."/>
            <person name="Krumholz L."/>
        </authorList>
    </citation>
    <scope>NUCLEOTIDE SEQUENCE [LARGE SCALE GENOMIC DNA]</scope>
    <source>
        <strain evidence="7 8">SURF-2</strain>
    </source>
</reference>
<dbReference type="RefSeq" id="WP_256600555.1">
    <property type="nucleotide sequence ID" value="NZ_JANIBJ010000003.1"/>
</dbReference>
<comment type="function">
    <text evidence="4">Murein-degrading enzyme. May play a role in recycling of muropeptides during cell elongation and/or cell division.</text>
</comment>
<dbReference type="EC" id="4.2.2.n1" evidence="4"/>
<evidence type="ECO:0000256" key="1">
    <source>
        <dbReference type="ARBA" id="ARBA00001420"/>
    </source>
</evidence>
<dbReference type="PANTHER" id="PTHR30124:SF0">
    <property type="entry name" value="MEMBRANE-BOUND LYTIC MUREIN TRANSGLYCOSYLASE A"/>
    <property type="match status" value="1"/>
</dbReference>
<organism evidence="7 8">
    <name type="scientific">Methylomonas subterranea</name>
    <dbReference type="NCBI Taxonomy" id="2952225"/>
    <lineage>
        <taxon>Bacteria</taxon>
        <taxon>Pseudomonadati</taxon>
        <taxon>Pseudomonadota</taxon>
        <taxon>Gammaproteobacteria</taxon>
        <taxon>Methylococcales</taxon>
        <taxon>Methylococcaceae</taxon>
        <taxon>Methylomonas</taxon>
    </lineage>
</organism>
<evidence type="ECO:0000259" key="6">
    <source>
        <dbReference type="SMART" id="SM00925"/>
    </source>
</evidence>
<evidence type="ECO:0000256" key="3">
    <source>
        <dbReference type="ARBA" id="ARBA00023316"/>
    </source>
</evidence>
<evidence type="ECO:0000256" key="4">
    <source>
        <dbReference type="PIRNR" id="PIRNR019422"/>
    </source>
</evidence>
<sequence>MAAVLAACGATPERSHAPAPIPRQPSALERQPRLGPPLAMKNDPSVQIFPTEFNELPGWHQDNHGAAFQSFQRSCAAWRAQPDDRPLSGVFGLGRIGDWKKLCGIQVERGQEKQFFERWFKPYAVANSGNFDGLFTGYFVPQLRGSTRPGPRYWVPIYGMPRDLVKSNGQSGRWVNGHFVPYYERAEINAGALAGKGLELLWVDSDIDAFFMEIQGSGQVLMEDGSVRSLSYAGKNGRAYYAIGKSLVDRGEIAREAISMQSIRDWIMHHPKEGRELMLQNQSYVFFKFGDARTAEGPIGSMNVPLTAGYSLAVDKNYLPLGVPLWLDAEHPAGQQRLRRLVMAQDTGGAIKGVIRGDVYWGAGEQAGELAGVMKSRGRYFLLVPKHVTVG</sequence>
<dbReference type="CDD" id="cd14668">
    <property type="entry name" value="mlta_B"/>
    <property type="match status" value="1"/>
</dbReference>
<dbReference type="PANTHER" id="PTHR30124">
    <property type="entry name" value="MEMBRANE-BOUND LYTIC MUREIN TRANSGLYCOSYLASE A"/>
    <property type="match status" value="1"/>
</dbReference>
<evidence type="ECO:0000256" key="2">
    <source>
        <dbReference type="ARBA" id="ARBA00023239"/>
    </source>
</evidence>
<evidence type="ECO:0000256" key="5">
    <source>
        <dbReference type="SAM" id="MobiDB-lite"/>
    </source>
</evidence>
<dbReference type="Pfam" id="PF03562">
    <property type="entry name" value="MltA"/>
    <property type="match status" value="1"/>
</dbReference>
<comment type="catalytic activity">
    <reaction evidence="1 4">
        <text>Exolytic cleavage of the (1-&gt;4)-beta-glycosidic linkage between N-acetylmuramic acid (MurNAc) and N-acetylglucosamine (GlcNAc) residues in peptidoglycan, from either the reducing or the non-reducing ends of the peptidoglycan chains, with concomitant formation of a 1,6-anhydrobond in the MurNAc residue.</text>
        <dbReference type="EC" id="4.2.2.n1"/>
    </reaction>
</comment>
<dbReference type="InterPro" id="IPR036908">
    <property type="entry name" value="RlpA-like_sf"/>
</dbReference>
<accession>A0ABT1TBU7</accession>
<feature type="domain" description="Lytic transglycosylase MltA" evidence="6">
    <location>
        <begin position="142"/>
        <end position="288"/>
    </location>
</feature>
<dbReference type="InterPro" id="IPR005300">
    <property type="entry name" value="MltA_B"/>
</dbReference>
<dbReference type="Gene3D" id="2.40.240.50">
    <property type="entry name" value="Barwin-like endoglucanases"/>
    <property type="match status" value="1"/>
</dbReference>
<protein>
    <recommendedName>
        <fullName evidence="4">Membrane-bound lytic murein transglycosylase A</fullName>
        <ecNumber evidence="4">4.2.2.n1</ecNumber>
    </recommendedName>
    <alternativeName>
        <fullName evidence="4">Murein hydrolase A</fullName>
    </alternativeName>
</protein>
<gene>
    <name evidence="7" type="ORF">NP590_02285</name>
</gene>
<dbReference type="Pfam" id="PF06725">
    <property type="entry name" value="3D"/>
    <property type="match status" value="1"/>
</dbReference>
<comment type="caution">
    <text evidence="7">The sequence shown here is derived from an EMBL/GenBank/DDBJ whole genome shotgun (WGS) entry which is preliminary data.</text>
</comment>
<keyword evidence="8" id="KW-1185">Reference proteome</keyword>
<dbReference type="SMART" id="SM00925">
    <property type="entry name" value="MltA"/>
    <property type="match status" value="1"/>
</dbReference>
<dbReference type="EMBL" id="JANIBJ010000003">
    <property type="protein sequence ID" value="MCQ8102921.1"/>
    <property type="molecule type" value="Genomic_DNA"/>
</dbReference>
<dbReference type="InterPro" id="IPR026044">
    <property type="entry name" value="MltA"/>
</dbReference>
<evidence type="ECO:0000313" key="7">
    <source>
        <dbReference type="EMBL" id="MCQ8102921.1"/>
    </source>
</evidence>
<dbReference type="CDD" id="cd14485">
    <property type="entry name" value="mltA_like_LT_A"/>
    <property type="match status" value="1"/>
</dbReference>
<proteinExistence type="predicted"/>
<keyword evidence="2 4" id="KW-0456">Lyase</keyword>
<dbReference type="SUPFAM" id="SSF50685">
    <property type="entry name" value="Barwin-like endoglucanases"/>
    <property type="match status" value="1"/>
</dbReference>
<name>A0ABT1TBU7_9GAMM</name>
<evidence type="ECO:0000313" key="8">
    <source>
        <dbReference type="Proteomes" id="UP001524499"/>
    </source>
</evidence>
<dbReference type="Proteomes" id="UP001524499">
    <property type="component" value="Unassembled WGS sequence"/>
</dbReference>
<dbReference type="Gene3D" id="2.40.40.10">
    <property type="entry name" value="RlpA-like domain"/>
    <property type="match status" value="1"/>
</dbReference>